<gene>
    <name evidence="1" type="ORF">T265_01061</name>
</gene>
<proteinExistence type="predicted"/>
<organism evidence="1 2">
    <name type="scientific">Opisthorchis viverrini</name>
    <name type="common">Southeast Asian liver fluke</name>
    <dbReference type="NCBI Taxonomy" id="6198"/>
    <lineage>
        <taxon>Eukaryota</taxon>
        <taxon>Metazoa</taxon>
        <taxon>Spiralia</taxon>
        <taxon>Lophotrochozoa</taxon>
        <taxon>Platyhelminthes</taxon>
        <taxon>Trematoda</taxon>
        <taxon>Digenea</taxon>
        <taxon>Opisthorchiida</taxon>
        <taxon>Opisthorchiata</taxon>
        <taxon>Opisthorchiidae</taxon>
        <taxon>Opisthorchis</taxon>
    </lineage>
</organism>
<sequence>MLPTLASNARFQRTWPYVTEKSSQADQSVNASRCLELLASQSTIQRLKAIHSNYTECLGSDGTEIISPQHSFIKSACTAY</sequence>
<dbReference type="EMBL" id="KL596629">
    <property type="protein sequence ID" value="KER32970.1"/>
    <property type="molecule type" value="Genomic_DNA"/>
</dbReference>
<name>A0A075AAX6_OPIVI</name>
<dbReference type="AlphaFoldDB" id="A0A075AAX6"/>
<evidence type="ECO:0000313" key="1">
    <source>
        <dbReference type="EMBL" id="KER32970.1"/>
    </source>
</evidence>
<accession>A0A075AAX6</accession>
<evidence type="ECO:0000313" key="2">
    <source>
        <dbReference type="Proteomes" id="UP000054324"/>
    </source>
</evidence>
<dbReference type="Proteomes" id="UP000054324">
    <property type="component" value="Unassembled WGS sequence"/>
</dbReference>
<reference evidence="1 2" key="1">
    <citation type="submission" date="2013-11" db="EMBL/GenBank/DDBJ databases">
        <title>Opisthorchis viverrini - life in the bile duct.</title>
        <authorList>
            <person name="Young N.D."/>
            <person name="Nagarajan N."/>
            <person name="Lin S.J."/>
            <person name="Korhonen P.K."/>
            <person name="Jex A.R."/>
            <person name="Hall R.S."/>
            <person name="Safavi-Hemami H."/>
            <person name="Kaewkong W."/>
            <person name="Bertrand D."/>
            <person name="Gao S."/>
            <person name="Seet Q."/>
            <person name="Wongkham S."/>
            <person name="Teh B.T."/>
            <person name="Wongkham C."/>
            <person name="Intapan P.M."/>
            <person name="Maleewong W."/>
            <person name="Yang X."/>
            <person name="Hu M."/>
            <person name="Wang Z."/>
            <person name="Hofmann A."/>
            <person name="Sternberg P.W."/>
            <person name="Tan P."/>
            <person name="Wang J."/>
            <person name="Gasser R.B."/>
        </authorList>
    </citation>
    <scope>NUCLEOTIDE SEQUENCE [LARGE SCALE GENOMIC DNA]</scope>
</reference>
<keyword evidence="2" id="KW-1185">Reference proteome</keyword>
<dbReference type="CTD" id="20315249"/>
<dbReference type="GeneID" id="20315249"/>
<protein>
    <submittedName>
        <fullName evidence="1">Uncharacterized protein</fullName>
    </submittedName>
</protein>
<dbReference type="RefSeq" id="XP_009163268.1">
    <property type="nucleotide sequence ID" value="XM_009165004.1"/>
</dbReference>
<dbReference type="KEGG" id="ovi:T265_01061"/>